<organism evidence="4 5">
    <name type="scientific">Pedobacter panaciterrae</name>
    <dbReference type="NCBI Taxonomy" id="363849"/>
    <lineage>
        <taxon>Bacteria</taxon>
        <taxon>Pseudomonadati</taxon>
        <taxon>Bacteroidota</taxon>
        <taxon>Sphingobacteriia</taxon>
        <taxon>Sphingobacteriales</taxon>
        <taxon>Sphingobacteriaceae</taxon>
        <taxon>Pedobacter</taxon>
    </lineage>
</organism>
<name>A0ABU8NM43_9SPHI</name>
<keyword evidence="5" id="KW-1185">Reference proteome</keyword>
<dbReference type="SMART" id="SM00248">
    <property type="entry name" value="ANK"/>
    <property type="match status" value="6"/>
</dbReference>
<protein>
    <submittedName>
        <fullName evidence="4">Ankyrin repeat domain-containing protein</fullName>
    </submittedName>
</protein>
<dbReference type="RefSeq" id="WP_172662664.1">
    <property type="nucleotide sequence ID" value="NZ_JABMKW010000020.1"/>
</dbReference>
<comment type="caution">
    <text evidence="4">The sequence shown here is derived from an EMBL/GenBank/DDBJ whole genome shotgun (WGS) entry which is preliminary data.</text>
</comment>
<evidence type="ECO:0000256" key="1">
    <source>
        <dbReference type="ARBA" id="ARBA00022737"/>
    </source>
</evidence>
<dbReference type="InterPro" id="IPR002110">
    <property type="entry name" value="Ankyrin_rpt"/>
</dbReference>
<dbReference type="PANTHER" id="PTHR24189">
    <property type="entry name" value="MYOTROPHIN"/>
    <property type="match status" value="1"/>
</dbReference>
<evidence type="ECO:0000313" key="4">
    <source>
        <dbReference type="EMBL" id="MEJ2902283.1"/>
    </source>
</evidence>
<dbReference type="InterPro" id="IPR036770">
    <property type="entry name" value="Ankyrin_rpt-contain_sf"/>
</dbReference>
<reference evidence="4 5" key="1">
    <citation type="submission" date="2024-03" db="EMBL/GenBank/DDBJ databases">
        <title>Sequence of Lycoming College Course Isolates.</title>
        <authorList>
            <person name="Plotts O."/>
            <person name="Newman J."/>
        </authorList>
    </citation>
    <scope>NUCLEOTIDE SEQUENCE [LARGE SCALE GENOMIC DNA]</scope>
    <source>
        <strain evidence="4 5">CJB-3</strain>
    </source>
</reference>
<accession>A0ABU8NM43</accession>
<evidence type="ECO:0000256" key="2">
    <source>
        <dbReference type="ARBA" id="ARBA00023043"/>
    </source>
</evidence>
<sequence length="431" mass="46389">MNTLDAFIKASVWYGSTDEAEALLASSPDIAESSIYTAALLGNDIAIKHFLAQDPSLATAKGGTLGWDALTYLCFSRFLHSLPPASFVSAAQTLIRAGADVNTGFFDDQHTPHTEWESVLYGASGVAFHPELTRLLLNNGANPNDNEIPYHSPESYDNRAFQLLLDSGKMTVDSLATMLLRKCDIHDTEGIRLALHSGADPNRLTIWGVTALHQAILRDNQLQNILMILEHDANPGLQSQKDGRSATVMAAQRGRADVLQLFRDYGFDISLQGMDELARACALDESATGILSAEYGGMLLGGFAGNNNAAGIGRILALDIQVDTPYVNGDGYFGIPKNSTALQIAAWRGAHDAVKMLINNGANVNTKDTNGNTPLLLAIRACTDSYWMDCRKTDSIAALISSGANTEGIILPTGYDDADRLLDAELNNDIR</sequence>
<dbReference type="PROSITE" id="PS50297">
    <property type="entry name" value="ANK_REP_REGION"/>
    <property type="match status" value="1"/>
</dbReference>
<dbReference type="InterPro" id="IPR050745">
    <property type="entry name" value="Multifunctional_regulatory"/>
</dbReference>
<dbReference type="Proteomes" id="UP001378956">
    <property type="component" value="Unassembled WGS sequence"/>
</dbReference>
<dbReference type="PROSITE" id="PS50088">
    <property type="entry name" value="ANK_REPEAT"/>
    <property type="match status" value="1"/>
</dbReference>
<proteinExistence type="predicted"/>
<gene>
    <name evidence="4" type="ORF">WAE58_07595</name>
</gene>
<feature type="repeat" description="ANK" evidence="3">
    <location>
        <begin position="337"/>
        <end position="369"/>
    </location>
</feature>
<dbReference type="Gene3D" id="1.25.40.20">
    <property type="entry name" value="Ankyrin repeat-containing domain"/>
    <property type="match status" value="3"/>
</dbReference>
<keyword evidence="2 3" id="KW-0040">ANK repeat</keyword>
<evidence type="ECO:0000256" key="3">
    <source>
        <dbReference type="PROSITE-ProRule" id="PRU00023"/>
    </source>
</evidence>
<dbReference type="EMBL" id="JBBEUB010000002">
    <property type="protein sequence ID" value="MEJ2902283.1"/>
    <property type="molecule type" value="Genomic_DNA"/>
</dbReference>
<keyword evidence="1" id="KW-0677">Repeat</keyword>
<evidence type="ECO:0000313" key="5">
    <source>
        <dbReference type="Proteomes" id="UP001378956"/>
    </source>
</evidence>
<dbReference type="Pfam" id="PF12796">
    <property type="entry name" value="Ank_2"/>
    <property type="match status" value="2"/>
</dbReference>
<dbReference type="SUPFAM" id="SSF48403">
    <property type="entry name" value="Ankyrin repeat"/>
    <property type="match status" value="1"/>
</dbReference>